<dbReference type="Gene3D" id="3.50.50.60">
    <property type="entry name" value="FAD/NAD(P)-binding domain"/>
    <property type="match status" value="1"/>
</dbReference>
<dbReference type="Pfam" id="PF13450">
    <property type="entry name" value="NAD_binding_8"/>
    <property type="match status" value="1"/>
</dbReference>
<reference evidence="1 2" key="1">
    <citation type="submission" date="2024-09" db="EMBL/GenBank/DDBJ databases">
        <authorList>
            <person name="Zhang Z.-H."/>
        </authorList>
    </citation>
    <scope>NUCLEOTIDE SEQUENCE [LARGE SCALE GENOMIC DNA]</scope>
    <source>
        <strain evidence="1 2">HHTR114</strain>
    </source>
</reference>
<dbReference type="RefSeq" id="WP_379880004.1">
    <property type="nucleotide sequence ID" value="NZ_JBHPON010000001.1"/>
</dbReference>
<dbReference type="EMBL" id="JBHPON010000001">
    <property type="protein sequence ID" value="MFC6034659.1"/>
    <property type="molecule type" value="Genomic_DNA"/>
</dbReference>
<name>A0ABW1KS76_9PROT</name>
<comment type="caution">
    <text evidence="1">The sequence shown here is derived from an EMBL/GenBank/DDBJ whole genome shotgun (WGS) entry which is preliminary data.</text>
</comment>
<accession>A0ABW1KS76</accession>
<proteinExistence type="predicted"/>
<dbReference type="Proteomes" id="UP001596116">
    <property type="component" value="Unassembled WGS sequence"/>
</dbReference>
<gene>
    <name evidence="1" type="ORF">ACFMB1_03840</name>
</gene>
<dbReference type="SUPFAM" id="SSF51905">
    <property type="entry name" value="FAD/NAD(P)-binding domain"/>
    <property type="match status" value="2"/>
</dbReference>
<dbReference type="InterPro" id="IPR036188">
    <property type="entry name" value="FAD/NAD-bd_sf"/>
</dbReference>
<keyword evidence="2" id="KW-1185">Reference proteome</keyword>
<sequence length="682" mass="74998">MEELPGKDRASLFAACKDHAWRWRGEDGEASRPFMVYGLTARENSVPIRAAGSESPCMKRLSSITRRDFLGGVSLPVAAGLAPAALFGCGRNPQGGSYNGPYPPALTGMRGSHAGSFETAHALAWEGKTWPRPETQTDADYDLVVIGGGISGLASAYFWRRRAGEDARILILDNHDDFGGHAKRNEFNVDGEKLIGYGGSQSIDGPHSWSKVAQDLVKEIGVDVEKFYDYFDRDFYARRNMDAGLYLNKTHYGEDTLIDQPYAMWSAAPSPEKAKAAIGAIPWPETARAKLMELALSPSDYLAGKPVSEKIDLMRRISYEQFLLQHAGASEDIVVLLRRSITGLWGVGWDALSALEGARIGMPGTAGLGIEGVIPEPYENDDPYIFHFPDGNASVARLLMRALRPDVLPGSTMEDALMAQARYDLLDMADASVRMRLGATAVEARNVNGGVDVAYVKDGEVFRVRGKNAIYAGYLHMLPFISPEIGEVQREAVETLEKIPLVYVNVALRNWRAFEKAGYHRVYSPQGFFESIALDFPVSMGGVKFSRSPDQPVIAHLQHVPLQAGLTEREQHRAGRAKLYEMTFDDFEREIVEQMTGMLGPYGFDAARDIAGITVNRWPHGYAYEYNELYDPWTWSPAYGPHVTARAPLGRMSVANSDASALAYVQGAIDAADRAVNELLAL</sequence>
<evidence type="ECO:0000313" key="2">
    <source>
        <dbReference type="Proteomes" id="UP001596116"/>
    </source>
</evidence>
<evidence type="ECO:0000313" key="1">
    <source>
        <dbReference type="EMBL" id="MFC6034659.1"/>
    </source>
</evidence>
<organism evidence="1 2">
    <name type="scientific">Hyphococcus aureus</name>
    <dbReference type="NCBI Taxonomy" id="2666033"/>
    <lineage>
        <taxon>Bacteria</taxon>
        <taxon>Pseudomonadati</taxon>
        <taxon>Pseudomonadota</taxon>
        <taxon>Alphaproteobacteria</taxon>
        <taxon>Parvularculales</taxon>
        <taxon>Parvularculaceae</taxon>
        <taxon>Hyphococcus</taxon>
    </lineage>
</organism>
<protein>
    <submittedName>
        <fullName evidence="1">NAD(P)-binding protein</fullName>
    </submittedName>
</protein>